<reference evidence="3" key="1">
    <citation type="submission" date="2022-10" db="EMBL/GenBank/DDBJ databases">
        <title>Genome assembly of Pristionchus species.</title>
        <authorList>
            <person name="Yoshida K."/>
            <person name="Sommer R.J."/>
        </authorList>
    </citation>
    <scope>NUCLEOTIDE SEQUENCE [LARGE SCALE GENOMIC DNA]</scope>
    <source>
        <strain evidence="3">RS5460</strain>
    </source>
</reference>
<comment type="caution">
    <text evidence="2">The sequence shown here is derived from an EMBL/GenBank/DDBJ whole genome shotgun (WGS) entry which is preliminary data.</text>
</comment>
<feature type="non-terminal residue" evidence="2">
    <location>
        <position position="1"/>
    </location>
</feature>
<protein>
    <submittedName>
        <fullName evidence="2">Uncharacterized protein</fullName>
    </submittedName>
</protein>
<name>A0AAN5CY06_9BILA</name>
<evidence type="ECO:0000256" key="1">
    <source>
        <dbReference type="SAM" id="Phobius"/>
    </source>
</evidence>
<evidence type="ECO:0000313" key="2">
    <source>
        <dbReference type="EMBL" id="GMR52072.1"/>
    </source>
</evidence>
<proteinExistence type="predicted"/>
<organism evidence="2 3">
    <name type="scientific">Pristionchus mayeri</name>
    <dbReference type="NCBI Taxonomy" id="1317129"/>
    <lineage>
        <taxon>Eukaryota</taxon>
        <taxon>Metazoa</taxon>
        <taxon>Ecdysozoa</taxon>
        <taxon>Nematoda</taxon>
        <taxon>Chromadorea</taxon>
        <taxon>Rhabditida</taxon>
        <taxon>Rhabditina</taxon>
        <taxon>Diplogasteromorpha</taxon>
        <taxon>Diplogasteroidea</taxon>
        <taxon>Neodiplogasteridae</taxon>
        <taxon>Pristionchus</taxon>
    </lineage>
</organism>
<dbReference type="Proteomes" id="UP001328107">
    <property type="component" value="Unassembled WGS sequence"/>
</dbReference>
<accession>A0AAN5CY06</accession>
<keyword evidence="1" id="KW-0812">Transmembrane</keyword>
<evidence type="ECO:0000313" key="3">
    <source>
        <dbReference type="Proteomes" id="UP001328107"/>
    </source>
</evidence>
<feature type="transmembrane region" description="Helical" evidence="1">
    <location>
        <begin position="159"/>
        <end position="186"/>
    </location>
</feature>
<gene>
    <name evidence="2" type="ORF">PMAYCL1PPCAC_22267</name>
</gene>
<dbReference type="AlphaFoldDB" id="A0AAN5CY06"/>
<sequence length="223" mass="25094">AIIASSLLFSLVLADTQVIHVHEGCDPPRAITCGDVRHEFTKYDCERWDYVYCIKTLLRSPPVDGCMTAVNIAWDRSKPWRILIASVPILSAPCLNIDEYSFTVLCSSDVCNDTMLDKSIGICSERYSRGVVHYIERPAEDSSPPCPQCPSCDFVMFPFWSALDVHLIVSITILSILLLHVVNTCIHSANMKRMRHEIRLNSPLPSVPQEPNVYAVEIRNDSK</sequence>
<keyword evidence="1" id="KW-0472">Membrane</keyword>
<keyword evidence="3" id="KW-1185">Reference proteome</keyword>
<dbReference type="EMBL" id="BTRK01000005">
    <property type="protein sequence ID" value="GMR52072.1"/>
    <property type="molecule type" value="Genomic_DNA"/>
</dbReference>
<keyword evidence="1" id="KW-1133">Transmembrane helix</keyword>